<dbReference type="EMBL" id="BARU01038852">
    <property type="protein sequence ID" value="GAH88588.1"/>
    <property type="molecule type" value="Genomic_DNA"/>
</dbReference>
<accession>X1L349</accession>
<evidence type="ECO:0000313" key="1">
    <source>
        <dbReference type="EMBL" id="GAH88588.1"/>
    </source>
</evidence>
<gene>
    <name evidence="1" type="ORF">S03H2_60313</name>
</gene>
<organism evidence="1">
    <name type="scientific">marine sediment metagenome</name>
    <dbReference type="NCBI Taxonomy" id="412755"/>
    <lineage>
        <taxon>unclassified sequences</taxon>
        <taxon>metagenomes</taxon>
        <taxon>ecological metagenomes</taxon>
    </lineage>
</organism>
<dbReference type="InterPro" id="IPR029044">
    <property type="entry name" value="Nucleotide-diphossugar_trans"/>
</dbReference>
<evidence type="ECO:0008006" key="2">
    <source>
        <dbReference type="Google" id="ProtNLM"/>
    </source>
</evidence>
<feature type="non-terminal residue" evidence="1">
    <location>
        <position position="1"/>
    </location>
</feature>
<comment type="caution">
    <text evidence="1">The sequence shown here is derived from an EMBL/GenBank/DDBJ whole genome shotgun (WGS) entry which is preliminary data.</text>
</comment>
<dbReference type="Gene3D" id="3.90.550.10">
    <property type="entry name" value="Spore Coat Polysaccharide Biosynthesis Protein SpsA, Chain A"/>
    <property type="match status" value="1"/>
</dbReference>
<proteinExistence type="predicted"/>
<dbReference type="AlphaFoldDB" id="X1L349"/>
<dbReference type="SUPFAM" id="SSF53448">
    <property type="entry name" value="Nucleotide-diphospho-sugar transferases"/>
    <property type="match status" value="1"/>
</dbReference>
<name>X1L349_9ZZZZ</name>
<protein>
    <recommendedName>
        <fullName evidence="2">Glycosyltransferase 2-like domain-containing protein</fullName>
    </recommendedName>
</protein>
<sequence>RDGLLGGLIQVSSTLIADGRNTVVETFLSKPRATHLLFLDSDIICSSNACSKLLSHNKELISGLYFQRGQHQFPTIYQYTGNHKVNGKIRPTFASLTAPVYDYLSKKCLPHIGITYATIEGTDGLIKIGGCGTGFLLVKREVFEKIPSPWYSFEKGGEDLYFSDKARQYGFDIWADMSVLLGHLRLDPIGASRFLTQYHNTAEANEFLGEEAITRDLAKFLHKTKTYIKKKIGDNPALEVAKR</sequence>
<feature type="non-terminal residue" evidence="1">
    <location>
        <position position="243"/>
    </location>
</feature>
<reference evidence="1" key="1">
    <citation type="journal article" date="2014" name="Front. Microbiol.">
        <title>High frequency of phylogenetically diverse reductive dehalogenase-homologous genes in deep subseafloor sedimentary metagenomes.</title>
        <authorList>
            <person name="Kawai M."/>
            <person name="Futagami T."/>
            <person name="Toyoda A."/>
            <person name="Takaki Y."/>
            <person name="Nishi S."/>
            <person name="Hori S."/>
            <person name="Arai W."/>
            <person name="Tsubouchi T."/>
            <person name="Morono Y."/>
            <person name="Uchiyama I."/>
            <person name="Ito T."/>
            <person name="Fujiyama A."/>
            <person name="Inagaki F."/>
            <person name="Takami H."/>
        </authorList>
    </citation>
    <scope>NUCLEOTIDE SEQUENCE</scope>
    <source>
        <strain evidence="1">Expedition CK06-06</strain>
    </source>
</reference>